<dbReference type="RefSeq" id="XP_028868956.1">
    <property type="nucleotide sequence ID" value="XM_029013123.1"/>
</dbReference>
<name>A0A2H6KIA0_9APIC</name>
<sequence>MSVVIYQYGILLISWSIIGNRLFGHNIERLKNFFAGLRCNAILGFNRFPIYHHNKYHALYNDMSIMVFYNVGLTLMFAIYYYSSKVKRRKEITIGTLQKLHDNFKVNIIANMDDIVRFKMFIKIMEKHKHYMAENAMEIDHCKQFFERFEHHSLMRFNHGMQLISCLERIKKYALCAVFLRMKVRNMSLLIRNVQQRYKEQNPHKENKRGYISLLKEKLQLTVEEIDEFKRSAEIAIAGKTVANSVKANNAICGTCRNVNCGGHAEHEDSKSKTYDLLELENFVLHQRGIPRADMLPGPYANSEYTQHDMSPIRLTTPSRIQRLPLDTSSYGKSDEQLENAYSAYRRHECGTAHTSYAAREHLSPTQEPLGTTSATDRAVGFASVPEGISHGSEGNSRLNTRATERVSKQCGVQSHRNGPKSRIAVAKRQNSQNVGVGTKWKKATKLHMPEAVDTTYNQHQGYKDVVSAGGCASKPLDVIAGASESDDKKLPHCDDHIKLKGNVGTNIRDTQVNISSVGKNGAAKMRVSSLRAYPRNPADDAIMGSMPNIANGKQKSITTERATNVIGDYTSTHEVKPKMSLTKRSAHTHKAERTGIFKESIL</sequence>
<reference evidence="3 4" key="1">
    <citation type="journal article" date="2017" name="BMC Genomics">
        <title>Whole-genome assembly of Babesia ovata and comparative genomics between closely related pathogens.</title>
        <authorList>
            <person name="Yamagishi J."/>
            <person name="Asada M."/>
            <person name="Hakimi H."/>
            <person name="Tanaka T.Q."/>
            <person name="Sugimoto C."/>
            <person name="Kawazu S."/>
        </authorList>
    </citation>
    <scope>NUCLEOTIDE SEQUENCE [LARGE SCALE GENOMIC DNA]</scope>
    <source>
        <strain evidence="3 4">Miyake</strain>
    </source>
</reference>
<proteinExistence type="predicted"/>
<gene>
    <name evidence="3" type="ORF">BOVATA_042060</name>
</gene>
<evidence type="ECO:0000256" key="2">
    <source>
        <dbReference type="SAM" id="Phobius"/>
    </source>
</evidence>
<keyword evidence="3" id="KW-0687">Ribonucleoprotein</keyword>
<keyword evidence="2" id="KW-0472">Membrane</keyword>
<dbReference type="Proteomes" id="UP000236319">
    <property type="component" value="Unassembled WGS sequence"/>
</dbReference>
<dbReference type="OrthoDB" id="361408at2759"/>
<dbReference type="VEuPathDB" id="PiroplasmaDB:BOVATA_042060"/>
<feature type="region of interest" description="Disordered" evidence="1">
    <location>
        <begin position="584"/>
        <end position="603"/>
    </location>
</feature>
<keyword evidence="3" id="KW-0689">Ribosomal protein</keyword>
<feature type="transmembrane region" description="Helical" evidence="2">
    <location>
        <begin position="6"/>
        <end position="23"/>
    </location>
</feature>
<comment type="caution">
    <text evidence="3">The sequence shown here is derived from an EMBL/GenBank/DDBJ whole genome shotgun (WGS) entry which is preliminary data.</text>
</comment>
<evidence type="ECO:0000313" key="4">
    <source>
        <dbReference type="Proteomes" id="UP000236319"/>
    </source>
</evidence>
<dbReference type="EMBL" id="BDSA01000006">
    <property type="protein sequence ID" value="GBE62713.1"/>
    <property type="molecule type" value="Genomic_DNA"/>
</dbReference>
<dbReference type="GeneID" id="39876483"/>
<evidence type="ECO:0000256" key="1">
    <source>
        <dbReference type="SAM" id="MobiDB-lite"/>
    </source>
</evidence>
<organism evidence="3 4">
    <name type="scientific">Babesia ovata</name>
    <dbReference type="NCBI Taxonomy" id="189622"/>
    <lineage>
        <taxon>Eukaryota</taxon>
        <taxon>Sar</taxon>
        <taxon>Alveolata</taxon>
        <taxon>Apicomplexa</taxon>
        <taxon>Aconoidasida</taxon>
        <taxon>Piroplasmida</taxon>
        <taxon>Babesiidae</taxon>
        <taxon>Babesia</taxon>
    </lineage>
</organism>
<accession>A0A2H6KIA0</accession>
<keyword evidence="2" id="KW-1133">Transmembrane helix</keyword>
<protein>
    <submittedName>
        <fullName evidence="3">50S ribosomal protein L9</fullName>
    </submittedName>
</protein>
<keyword evidence="4" id="KW-1185">Reference proteome</keyword>
<feature type="compositionally biased region" description="Basic and acidic residues" evidence="1">
    <location>
        <begin position="590"/>
        <end position="603"/>
    </location>
</feature>
<dbReference type="GO" id="GO:0005840">
    <property type="term" value="C:ribosome"/>
    <property type="evidence" value="ECO:0007669"/>
    <property type="project" value="UniProtKB-KW"/>
</dbReference>
<keyword evidence="2" id="KW-0812">Transmembrane</keyword>
<dbReference type="AlphaFoldDB" id="A0A2H6KIA0"/>
<feature type="transmembrane region" description="Helical" evidence="2">
    <location>
        <begin position="63"/>
        <end position="82"/>
    </location>
</feature>
<evidence type="ECO:0000313" key="3">
    <source>
        <dbReference type="EMBL" id="GBE62713.1"/>
    </source>
</evidence>